<evidence type="ECO:0000256" key="1">
    <source>
        <dbReference type="ARBA" id="ARBA00004496"/>
    </source>
</evidence>
<evidence type="ECO:0000256" key="5">
    <source>
        <dbReference type="ARBA" id="ARBA00022840"/>
    </source>
</evidence>
<dbReference type="Proteomes" id="UP001193734">
    <property type="component" value="Unassembled WGS sequence"/>
</dbReference>
<dbReference type="Gene3D" id="3.40.50.300">
    <property type="entry name" value="P-loop containing nucleotide triphosphate hydrolases"/>
    <property type="match status" value="1"/>
</dbReference>
<evidence type="ECO:0000313" key="8">
    <source>
        <dbReference type="EMBL" id="NPE12974.1"/>
    </source>
</evidence>
<evidence type="ECO:0000313" key="9">
    <source>
        <dbReference type="Proteomes" id="UP001193734"/>
    </source>
</evidence>
<dbReference type="GeneID" id="82156385"/>
<evidence type="ECO:0000259" key="7">
    <source>
        <dbReference type="Pfam" id="PF02562"/>
    </source>
</evidence>
<dbReference type="SUPFAM" id="SSF52540">
    <property type="entry name" value="P-loop containing nucleoside triphosphate hydrolases"/>
    <property type="match status" value="1"/>
</dbReference>
<dbReference type="InterPro" id="IPR003714">
    <property type="entry name" value="PhoH"/>
</dbReference>
<dbReference type="InterPro" id="IPR027417">
    <property type="entry name" value="P-loop_NTPase"/>
</dbReference>
<evidence type="ECO:0000256" key="6">
    <source>
        <dbReference type="ARBA" id="ARBA00039970"/>
    </source>
</evidence>
<organism evidence="8 9">
    <name type="scientific">Xylanibacter rodentium</name>
    <dbReference type="NCBI Taxonomy" id="2736289"/>
    <lineage>
        <taxon>Bacteria</taxon>
        <taxon>Pseudomonadati</taxon>
        <taxon>Bacteroidota</taxon>
        <taxon>Bacteroidia</taxon>
        <taxon>Bacteroidales</taxon>
        <taxon>Prevotellaceae</taxon>
        <taxon>Xylanibacter</taxon>
    </lineage>
</organism>
<comment type="caution">
    <text evidence="8">The sequence shown here is derived from an EMBL/GenBank/DDBJ whole genome shotgun (WGS) entry which is preliminary data.</text>
</comment>
<proteinExistence type="inferred from homology"/>
<comment type="subcellular location">
    <subcellularLocation>
        <location evidence="1">Cytoplasm</location>
    </subcellularLocation>
</comment>
<evidence type="ECO:0000256" key="2">
    <source>
        <dbReference type="ARBA" id="ARBA00010393"/>
    </source>
</evidence>
<keyword evidence="9" id="KW-1185">Reference proteome</keyword>
<dbReference type="InterPro" id="IPR051451">
    <property type="entry name" value="PhoH2-like"/>
</dbReference>
<keyword evidence="5" id="KW-0067">ATP-binding</keyword>
<accession>A0ABX2AQJ4</accession>
<comment type="similarity">
    <text evidence="2">Belongs to the PhoH family.</text>
</comment>
<keyword evidence="4" id="KW-0547">Nucleotide-binding</keyword>
<evidence type="ECO:0000256" key="3">
    <source>
        <dbReference type="ARBA" id="ARBA00022490"/>
    </source>
</evidence>
<dbReference type="PANTHER" id="PTHR30473">
    <property type="entry name" value="PROTEIN PHOH"/>
    <property type="match status" value="1"/>
</dbReference>
<gene>
    <name evidence="8" type="ORF">HPS55_01275</name>
</gene>
<keyword evidence="3" id="KW-0963">Cytoplasm</keyword>
<reference evidence="8 9" key="1">
    <citation type="submission" date="2020-05" db="EMBL/GenBank/DDBJ databases">
        <title>Distinct polysaccharide utilization as determinants for interspecies competition between intestinal Prevotella spp.</title>
        <authorList>
            <person name="Galvez E.J.C."/>
            <person name="Iljazovic A."/>
            <person name="Strowig T."/>
        </authorList>
    </citation>
    <scope>NUCLEOTIDE SEQUENCE [LARGE SCALE GENOMIC DNA]</scope>
    <source>
        <strain evidence="8 9">PROD</strain>
    </source>
</reference>
<evidence type="ECO:0000256" key="4">
    <source>
        <dbReference type="ARBA" id="ARBA00022741"/>
    </source>
</evidence>
<protein>
    <recommendedName>
        <fullName evidence="6">PhoH-like protein</fullName>
    </recommendedName>
</protein>
<dbReference type="Pfam" id="PF02562">
    <property type="entry name" value="PhoH"/>
    <property type="match status" value="1"/>
</dbReference>
<sequence>MIEKHIVLEDIDPVVFYGVNNAHLQMIKALYPKLRIVARDNVIRILGDEEQMCAMEESTEKMRRHIMKFNTLTEEDILSIVKGERTNDEYPDGVVVYNISGRPIKARGENQQRLIDSYNANDMIFAVGPAGTGKTYLSIALAVKALKEKKIRKIILSRPAVEAGEKLGFLPGDMKDKIDPYLQPLYDALEDMLPAVKLQDMMDKHVIQIAPLAFMRGRTLSDATVILDEAQNTTPAQIRMFLTRMGWNTKMIITGDMTQIDLPREQKSGLVEALKILEGIEGIGVVKLNKKDIVRHKLVTRIVNAYEAFDKKTKSEDGKEKEETPKSEI</sequence>
<dbReference type="EMBL" id="JABKKE010000001">
    <property type="protein sequence ID" value="NPE12974.1"/>
    <property type="molecule type" value="Genomic_DNA"/>
</dbReference>
<dbReference type="PANTHER" id="PTHR30473:SF1">
    <property type="entry name" value="PHOH-LIKE PROTEIN"/>
    <property type="match status" value="1"/>
</dbReference>
<feature type="domain" description="PhoH-like protein" evidence="7">
    <location>
        <begin position="104"/>
        <end position="307"/>
    </location>
</feature>
<dbReference type="RefSeq" id="WP_172173852.1">
    <property type="nucleotide sequence ID" value="NZ_CASGIA010000003.1"/>
</dbReference>
<name>A0ABX2AQJ4_9BACT</name>